<evidence type="ECO:0000259" key="8">
    <source>
        <dbReference type="Pfam" id="PF02397"/>
    </source>
</evidence>
<dbReference type="RefSeq" id="WP_067630991.1">
    <property type="nucleotide sequence ID" value="NZ_CP013213.1"/>
</dbReference>
<evidence type="ECO:0000256" key="7">
    <source>
        <dbReference type="SAM" id="Phobius"/>
    </source>
</evidence>
<dbReference type="AlphaFoldDB" id="A0A0X8GZ37"/>
<reference evidence="9 10" key="1">
    <citation type="submission" date="2015-10" db="EMBL/GenBank/DDBJ databases">
        <title>Erysipelothrix larvae sp. LV19 isolated from the larval gut of the rhinoceros beetle, Trypoxylus dichotomus.</title>
        <authorList>
            <person name="Lim S."/>
            <person name="Kim B.-C."/>
        </authorList>
    </citation>
    <scope>NUCLEOTIDE SEQUENCE [LARGE SCALE GENOMIC DNA]</scope>
    <source>
        <strain evidence="9 10">LV19</strain>
    </source>
</reference>
<feature type="transmembrane region" description="Helical" evidence="7">
    <location>
        <begin position="12"/>
        <end position="31"/>
    </location>
</feature>
<protein>
    <submittedName>
        <fullName evidence="9">Polyprenyl glycosylphosphotransferase</fullName>
    </submittedName>
</protein>
<feature type="transmembrane region" description="Helical" evidence="7">
    <location>
        <begin position="43"/>
        <end position="62"/>
    </location>
</feature>
<dbReference type="Proteomes" id="UP000063781">
    <property type="component" value="Chromosome"/>
</dbReference>
<dbReference type="STRING" id="1514105.AOC36_02510"/>
<feature type="transmembrane region" description="Helical" evidence="7">
    <location>
        <begin position="113"/>
        <end position="137"/>
    </location>
</feature>
<proteinExistence type="inferred from homology"/>
<keyword evidence="4 7" id="KW-0812">Transmembrane</keyword>
<accession>A0A0X8GZ37</accession>
<evidence type="ECO:0000256" key="4">
    <source>
        <dbReference type="ARBA" id="ARBA00022692"/>
    </source>
</evidence>
<organism evidence="9 10">
    <name type="scientific">Erysipelothrix larvae</name>
    <dbReference type="NCBI Taxonomy" id="1514105"/>
    <lineage>
        <taxon>Bacteria</taxon>
        <taxon>Bacillati</taxon>
        <taxon>Bacillota</taxon>
        <taxon>Erysipelotrichia</taxon>
        <taxon>Erysipelotrichales</taxon>
        <taxon>Erysipelotrichaceae</taxon>
        <taxon>Erysipelothrix</taxon>
    </lineage>
</organism>
<keyword evidence="5 7" id="KW-1133">Transmembrane helix</keyword>
<keyword evidence="3 9" id="KW-0808">Transferase</keyword>
<evidence type="ECO:0000256" key="3">
    <source>
        <dbReference type="ARBA" id="ARBA00022679"/>
    </source>
</evidence>
<gene>
    <name evidence="9" type="ORF">AOC36_02510</name>
</gene>
<sequence length="445" mass="51241">MNKYTKQLIVMLYKVFVYVTLFAVFFFGMSLRNIALQNISRTLATITLMYVLVFALMLSVYGNFKIGERKSKPIIYGAVVSVLVSDLAAYVQLMIMNTNLHNNPRLTFEHIDLLLMIVCVQSVLIIIFAYFGNYFYFKLYSPKHTLIIHDGVRSLKSITNYFERYKLQYRDPIILHCDDKEAVATTLSESEFVLLSVRDLTLRNSYIETCYECGISYAYIPAIADLVAFGGENIVFGDIPVIQVSNDGLTLGQRTWKRLLDLFVGFFGILLLIPVYVVVAIMIKLEDGGSVFFKQARYTVDGSVFSVYKFRTMKENVENYSSTSEDDRITKVGKFLRKVRLDELPQFINVMKGEMSVVGPRPEMLENVERYESELPEFRYRLQVKAGLTGIAQIEGRYNTSPEDKLKMDLLYIETFSIWMDIKLILQTLTVVFKKDSTEGFEKKK</sequence>
<dbReference type="InterPro" id="IPR017475">
    <property type="entry name" value="EPS_sugar_tfrase"/>
</dbReference>
<keyword evidence="6 7" id="KW-0472">Membrane</keyword>
<evidence type="ECO:0000313" key="10">
    <source>
        <dbReference type="Proteomes" id="UP000063781"/>
    </source>
</evidence>
<dbReference type="InterPro" id="IPR003362">
    <property type="entry name" value="Bact_transf"/>
</dbReference>
<dbReference type="NCBIfam" id="TIGR03025">
    <property type="entry name" value="EPS_sugtrans"/>
    <property type="match status" value="1"/>
</dbReference>
<evidence type="ECO:0000256" key="6">
    <source>
        <dbReference type="ARBA" id="ARBA00023136"/>
    </source>
</evidence>
<dbReference type="EMBL" id="CP013213">
    <property type="protein sequence ID" value="AMC92894.1"/>
    <property type="molecule type" value="Genomic_DNA"/>
</dbReference>
<evidence type="ECO:0000256" key="2">
    <source>
        <dbReference type="ARBA" id="ARBA00006464"/>
    </source>
</evidence>
<dbReference type="OrthoDB" id="9808602at2"/>
<evidence type="ECO:0000313" key="9">
    <source>
        <dbReference type="EMBL" id="AMC92894.1"/>
    </source>
</evidence>
<feature type="transmembrane region" description="Helical" evidence="7">
    <location>
        <begin position="74"/>
        <end position="93"/>
    </location>
</feature>
<dbReference type="Pfam" id="PF02397">
    <property type="entry name" value="Bac_transf"/>
    <property type="match status" value="1"/>
</dbReference>
<keyword evidence="10" id="KW-1185">Reference proteome</keyword>
<feature type="transmembrane region" description="Helical" evidence="7">
    <location>
        <begin position="259"/>
        <end position="283"/>
    </location>
</feature>
<dbReference type="GO" id="GO:0016020">
    <property type="term" value="C:membrane"/>
    <property type="evidence" value="ECO:0007669"/>
    <property type="project" value="UniProtKB-SubCell"/>
</dbReference>
<comment type="subcellular location">
    <subcellularLocation>
        <location evidence="1">Membrane</location>
        <topology evidence="1">Multi-pass membrane protein</topology>
    </subcellularLocation>
</comment>
<dbReference type="GO" id="GO:0016780">
    <property type="term" value="F:phosphotransferase activity, for other substituted phosphate groups"/>
    <property type="evidence" value="ECO:0007669"/>
    <property type="project" value="TreeGrafter"/>
</dbReference>
<feature type="domain" description="Bacterial sugar transferase" evidence="8">
    <location>
        <begin position="257"/>
        <end position="434"/>
    </location>
</feature>
<evidence type="ECO:0000256" key="1">
    <source>
        <dbReference type="ARBA" id="ARBA00004141"/>
    </source>
</evidence>
<dbReference type="PANTHER" id="PTHR30576">
    <property type="entry name" value="COLANIC BIOSYNTHESIS UDP-GLUCOSE LIPID CARRIER TRANSFERASE"/>
    <property type="match status" value="1"/>
</dbReference>
<name>A0A0X8GZ37_9FIRM</name>
<evidence type="ECO:0000256" key="5">
    <source>
        <dbReference type="ARBA" id="ARBA00022989"/>
    </source>
</evidence>
<dbReference type="KEGG" id="erl:AOC36_02510"/>
<comment type="similarity">
    <text evidence="2">Belongs to the bacterial sugar transferase family.</text>
</comment>
<dbReference type="PANTHER" id="PTHR30576:SF0">
    <property type="entry name" value="UNDECAPRENYL-PHOSPHATE N-ACETYLGALACTOSAMINYL 1-PHOSPHATE TRANSFERASE-RELATED"/>
    <property type="match status" value="1"/>
</dbReference>